<comment type="caution">
    <text evidence="1">The sequence shown here is derived from an EMBL/GenBank/DDBJ whole genome shotgun (WGS) entry which is preliminary data.</text>
</comment>
<dbReference type="RefSeq" id="WP_185434402.1">
    <property type="nucleotide sequence ID" value="NZ_JAARSH010000005.1"/>
</dbReference>
<dbReference type="AlphaFoldDB" id="A0A842AEW4"/>
<reference evidence="1 2" key="1">
    <citation type="submission" date="2020-03" db="EMBL/GenBank/DDBJ databases">
        <title>Soil Listeria distribution.</title>
        <authorList>
            <person name="Liao J."/>
            <person name="Wiedmann M."/>
        </authorList>
    </citation>
    <scope>NUCLEOTIDE SEQUENCE [LARGE SCALE GENOMIC DNA]</scope>
    <source>
        <strain evidence="1 2">FSL L7-1299</strain>
    </source>
</reference>
<name>A0A842AEW4_9LIST</name>
<evidence type="ECO:0000313" key="2">
    <source>
        <dbReference type="Proteomes" id="UP000574104"/>
    </source>
</evidence>
<gene>
    <name evidence="1" type="ORF">HB904_09495</name>
</gene>
<accession>A0A842AEW4</accession>
<organism evidence="1 2">
    <name type="scientific">Listeria booriae</name>
    <dbReference type="NCBI Taxonomy" id="1552123"/>
    <lineage>
        <taxon>Bacteria</taxon>
        <taxon>Bacillati</taxon>
        <taxon>Bacillota</taxon>
        <taxon>Bacilli</taxon>
        <taxon>Bacillales</taxon>
        <taxon>Listeriaceae</taxon>
        <taxon>Listeria</taxon>
    </lineage>
</organism>
<proteinExistence type="predicted"/>
<dbReference type="EMBL" id="JAARSH010000005">
    <property type="protein sequence ID" value="MBC1616423.1"/>
    <property type="molecule type" value="Genomic_DNA"/>
</dbReference>
<sequence>MAFDPPGISNEFIYDTLASNGEVPVFLGWPSTDEIQTSKYHFLAFSRDGMEKGEGAFAYIERIIVSYVFPSTSEIAADLEDVIDILVQAGLNFREATEDTLVFKDTKEEYTAMQIIVTRPRKYSKLRSDANG</sequence>
<dbReference type="Proteomes" id="UP000574104">
    <property type="component" value="Unassembled WGS sequence"/>
</dbReference>
<protein>
    <submittedName>
        <fullName evidence="1">Uncharacterized protein</fullName>
    </submittedName>
</protein>
<evidence type="ECO:0000313" key="1">
    <source>
        <dbReference type="EMBL" id="MBC1616423.1"/>
    </source>
</evidence>